<reference evidence="2 3" key="1">
    <citation type="submission" date="2018-06" db="EMBL/GenBank/DDBJ databases">
        <authorList>
            <consortium name="Pathogen Informatics"/>
            <person name="Doyle S."/>
        </authorList>
    </citation>
    <scope>NUCLEOTIDE SEQUENCE [LARGE SCALE GENOMIC DNA]</scope>
    <source>
        <strain evidence="2 3">NCTC11645</strain>
    </source>
</reference>
<keyword evidence="1" id="KW-1133">Transmembrane helix</keyword>
<organism evidence="2 3">
    <name type="scientific">Grimontia hollisae</name>
    <name type="common">Vibrio hollisae</name>
    <dbReference type="NCBI Taxonomy" id="673"/>
    <lineage>
        <taxon>Bacteria</taxon>
        <taxon>Pseudomonadati</taxon>
        <taxon>Pseudomonadota</taxon>
        <taxon>Gammaproteobacteria</taxon>
        <taxon>Vibrionales</taxon>
        <taxon>Vibrionaceae</taxon>
        <taxon>Grimontia</taxon>
    </lineage>
</organism>
<dbReference type="Pfam" id="PF11810">
    <property type="entry name" value="DUF3332"/>
    <property type="match status" value="1"/>
</dbReference>
<accession>A0A377J8Q7</accession>
<evidence type="ECO:0000313" key="2">
    <source>
        <dbReference type="EMBL" id="STO98635.1"/>
    </source>
</evidence>
<gene>
    <name evidence="2" type="ORF">NCTC11645_03623</name>
</gene>
<sequence length="228" mass="24652">MSGCFNVCLTGLALPLQEGVNEVLLSLFSCKSTSLFFLKIRCILRQLFQLTVCKTMKKFAIKAVAAAVLSVSLTGCIGQMATSGLVMKLNLSAVDNRYARAGLYVLMSPVYGIAAMADLFIFNSIEFWTGTNPISGKSPAVADTPMSAVIQINQKLDKDLTTAPVKISSADIKQVNDKSLEMSVAYADGTTQVLRGEKEGDMVNFYLNNEFITAVSVDELSEYAANRV</sequence>
<name>A0A377J8Q7_GRIHO</name>
<evidence type="ECO:0000256" key="1">
    <source>
        <dbReference type="SAM" id="Phobius"/>
    </source>
</evidence>
<protein>
    <submittedName>
        <fullName evidence="2">Domain of uncharacterized function (DUF3332)</fullName>
    </submittedName>
</protein>
<feature type="transmembrane region" description="Helical" evidence="1">
    <location>
        <begin position="59"/>
        <end position="81"/>
    </location>
</feature>
<dbReference type="AlphaFoldDB" id="A0A377J8Q7"/>
<keyword evidence="1" id="KW-0472">Membrane</keyword>
<keyword evidence="1" id="KW-0812">Transmembrane</keyword>
<feature type="transmembrane region" description="Helical" evidence="1">
    <location>
        <begin position="101"/>
        <end position="122"/>
    </location>
</feature>
<dbReference type="Proteomes" id="UP000254512">
    <property type="component" value="Unassembled WGS sequence"/>
</dbReference>
<dbReference type="EMBL" id="UGHD01000003">
    <property type="protein sequence ID" value="STO98635.1"/>
    <property type="molecule type" value="Genomic_DNA"/>
</dbReference>
<evidence type="ECO:0000313" key="3">
    <source>
        <dbReference type="Proteomes" id="UP000254512"/>
    </source>
</evidence>
<dbReference type="InterPro" id="IPR021768">
    <property type="entry name" value="DUF3332"/>
</dbReference>
<proteinExistence type="predicted"/>
<dbReference type="STRING" id="673.AL542_02430"/>